<keyword evidence="3 8" id="KW-0812">Transmembrane</keyword>
<evidence type="ECO:0000256" key="6">
    <source>
        <dbReference type="ARBA" id="ARBA00023170"/>
    </source>
</evidence>
<keyword evidence="10" id="KW-1185">Reference proteome</keyword>
<evidence type="ECO:0000256" key="8">
    <source>
        <dbReference type="SAM" id="Phobius"/>
    </source>
</evidence>
<evidence type="ECO:0000256" key="1">
    <source>
        <dbReference type="ARBA" id="ARBA00004651"/>
    </source>
</evidence>
<dbReference type="PANTHER" id="PTHR42643:SF38">
    <property type="entry name" value="IONOTROPIC RECEPTOR 100A"/>
    <property type="match status" value="1"/>
</dbReference>
<feature type="transmembrane region" description="Helical" evidence="8">
    <location>
        <begin position="292"/>
        <end position="314"/>
    </location>
</feature>
<protein>
    <recommendedName>
        <fullName evidence="11">Ionotropic glutamate receptor C-terminal domain-containing protein</fullName>
    </recommendedName>
</protein>
<evidence type="ECO:0000313" key="10">
    <source>
        <dbReference type="Proteomes" id="UP000007266"/>
    </source>
</evidence>
<evidence type="ECO:0000313" key="9">
    <source>
        <dbReference type="EMBL" id="EFA05444.1"/>
    </source>
</evidence>
<keyword evidence="5 8" id="KW-0472">Membrane</keyword>
<evidence type="ECO:0000256" key="2">
    <source>
        <dbReference type="ARBA" id="ARBA00022475"/>
    </source>
</evidence>
<reference evidence="9 10" key="1">
    <citation type="journal article" date="2008" name="Nature">
        <title>The genome of the model beetle and pest Tribolium castaneum.</title>
        <authorList>
            <consortium name="Tribolium Genome Sequencing Consortium"/>
            <person name="Richards S."/>
            <person name="Gibbs R.A."/>
            <person name="Weinstock G.M."/>
            <person name="Brown S.J."/>
            <person name="Denell R."/>
            <person name="Beeman R.W."/>
            <person name="Gibbs R."/>
            <person name="Beeman R.W."/>
            <person name="Brown S.J."/>
            <person name="Bucher G."/>
            <person name="Friedrich M."/>
            <person name="Grimmelikhuijzen C.J."/>
            <person name="Klingler M."/>
            <person name="Lorenzen M."/>
            <person name="Richards S."/>
            <person name="Roth S."/>
            <person name="Schroder R."/>
            <person name="Tautz D."/>
            <person name="Zdobnov E.M."/>
            <person name="Muzny D."/>
            <person name="Gibbs R.A."/>
            <person name="Weinstock G.M."/>
            <person name="Attaway T."/>
            <person name="Bell S."/>
            <person name="Buhay C.J."/>
            <person name="Chandrabose M.N."/>
            <person name="Chavez D."/>
            <person name="Clerk-Blankenburg K.P."/>
            <person name="Cree A."/>
            <person name="Dao M."/>
            <person name="Davis C."/>
            <person name="Chacko J."/>
            <person name="Dinh H."/>
            <person name="Dugan-Rocha S."/>
            <person name="Fowler G."/>
            <person name="Garner T.T."/>
            <person name="Garnes J."/>
            <person name="Gnirke A."/>
            <person name="Hawes A."/>
            <person name="Hernandez J."/>
            <person name="Hines S."/>
            <person name="Holder M."/>
            <person name="Hume J."/>
            <person name="Jhangiani S.N."/>
            <person name="Joshi V."/>
            <person name="Khan Z.M."/>
            <person name="Jackson L."/>
            <person name="Kovar C."/>
            <person name="Kowis A."/>
            <person name="Lee S."/>
            <person name="Lewis L.R."/>
            <person name="Margolis J."/>
            <person name="Morgan M."/>
            <person name="Nazareth L.V."/>
            <person name="Nguyen N."/>
            <person name="Okwuonu G."/>
            <person name="Parker D."/>
            <person name="Richards S."/>
            <person name="Ruiz S.J."/>
            <person name="Santibanez J."/>
            <person name="Savard J."/>
            <person name="Scherer S.E."/>
            <person name="Schneider B."/>
            <person name="Sodergren E."/>
            <person name="Tautz D."/>
            <person name="Vattahil S."/>
            <person name="Villasana D."/>
            <person name="White C.S."/>
            <person name="Wright R."/>
            <person name="Park Y."/>
            <person name="Beeman R.W."/>
            <person name="Lord J."/>
            <person name="Oppert B."/>
            <person name="Lorenzen M."/>
            <person name="Brown S."/>
            <person name="Wang L."/>
            <person name="Savard J."/>
            <person name="Tautz D."/>
            <person name="Richards S."/>
            <person name="Weinstock G."/>
            <person name="Gibbs R.A."/>
            <person name="Liu Y."/>
            <person name="Worley K."/>
            <person name="Weinstock G."/>
            <person name="Elsik C.G."/>
            <person name="Reese J.T."/>
            <person name="Elhaik E."/>
            <person name="Landan G."/>
            <person name="Graur D."/>
            <person name="Arensburger P."/>
            <person name="Atkinson P."/>
            <person name="Beeman R.W."/>
            <person name="Beidler J."/>
            <person name="Brown S.J."/>
            <person name="Demuth J.P."/>
            <person name="Drury D.W."/>
            <person name="Du Y.Z."/>
            <person name="Fujiwara H."/>
            <person name="Lorenzen M."/>
            <person name="Maselli V."/>
            <person name="Osanai M."/>
            <person name="Park Y."/>
            <person name="Robertson H.M."/>
            <person name="Tu Z."/>
            <person name="Wang J.J."/>
            <person name="Wang S."/>
            <person name="Richards S."/>
            <person name="Song H."/>
            <person name="Zhang L."/>
            <person name="Sodergren E."/>
            <person name="Werner D."/>
            <person name="Stanke M."/>
            <person name="Morgenstern B."/>
            <person name="Solovyev V."/>
            <person name="Kosarev P."/>
            <person name="Brown G."/>
            <person name="Chen H.C."/>
            <person name="Ermolaeva O."/>
            <person name="Hlavina W."/>
            <person name="Kapustin Y."/>
            <person name="Kiryutin B."/>
            <person name="Kitts P."/>
            <person name="Maglott D."/>
            <person name="Pruitt K."/>
            <person name="Sapojnikov V."/>
            <person name="Souvorov A."/>
            <person name="Mackey A.J."/>
            <person name="Waterhouse R.M."/>
            <person name="Wyder S."/>
            <person name="Zdobnov E.M."/>
            <person name="Zdobnov E.M."/>
            <person name="Wyder S."/>
            <person name="Kriventseva E.V."/>
            <person name="Kadowaki T."/>
            <person name="Bork P."/>
            <person name="Aranda M."/>
            <person name="Bao R."/>
            <person name="Beermann A."/>
            <person name="Berns N."/>
            <person name="Bolognesi R."/>
            <person name="Bonneton F."/>
            <person name="Bopp D."/>
            <person name="Brown S.J."/>
            <person name="Bucher G."/>
            <person name="Butts T."/>
            <person name="Chaumot A."/>
            <person name="Denell R.E."/>
            <person name="Ferrier D.E."/>
            <person name="Friedrich M."/>
            <person name="Gordon C.M."/>
            <person name="Jindra M."/>
            <person name="Klingler M."/>
            <person name="Lan Q."/>
            <person name="Lattorff H.M."/>
            <person name="Laudet V."/>
            <person name="von Levetsow C."/>
            <person name="Liu Z."/>
            <person name="Lutz R."/>
            <person name="Lynch J.A."/>
            <person name="da Fonseca R.N."/>
            <person name="Posnien N."/>
            <person name="Reuter R."/>
            <person name="Roth S."/>
            <person name="Savard J."/>
            <person name="Schinko J.B."/>
            <person name="Schmitt C."/>
            <person name="Schoppmeier M."/>
            <person name="Schroder R."/>
            <person name="Shippy T.D."/>
            <person name="Simonnet F."/>
            <person name="Marques-Souza H."/>
            <person name="Tautz D."/>
            <person name="Tomoyasu Y."/>
            <person name="Trauner J."/>
            <person name="Van der Zee M."/>
            <person name="Vervoort M."/>
            <person name="Wittkopp N."/>
            <person name="Wimmer E.A."/>
            <person name="Yang X."/>
            <person name="Jones A.K."/>
            <person name="Sattelle D.B."/>
            <person name="Ebert P.R."/>
            <person name="Nelson D."/>
            <person name="Scott J.G."/>
            <person name="Beeman R.W."/>
            <person name="Muthukrishnan S."/>
            <person name="Kramer K.J."/>
            <person name="Arakane Y."/>
            <person name="Beeman R.W."/>
            <person name="Zhu Q."/>
            <person name="Hogenkamp D."/>
            <person name="Dixit R."/>
            <person name="Oppert B."/>
            <person name="Jiang H."/>
            <person name="Zou Z."/>
            <person name="Marshall J."/>
            <person name="Elpidina E."/>
            <person name="Vinokurov K."/>
            <person name="Oppert C."/>
            <person name="Zou Z."/>
            <person name="Evans J."/>
            <person name="Lu Z."/>
            <person name="Zhao P."/>
            <person name="Sumathipala N."/>
            <person name="Altincicek B."/>
            <person name="Vilcinskas A."/>
            <person name="Williams M."/>
            <person name="Hultmark D."/>
            <person name="Hetru C."/>
            <person name="Jiang H."/>
            <person name="Grimmelikhuijzen C.J."/>
            <person name="Hauser F."/>
            <person name="Cazzamali G."/>
            <person name="Williamson M."/>
            <person name="Park Y."/>
            <person name="Li B."/>
            <person name="Tanaka Y."/>
            <person name="Predel R."/>
            <person name="Neupert S."/>
            <person name="Schachtner J."/>
            <person name="Verleyen P."/>
            <person name="Raible F."/>
            <person name="Bork P."/>
            <person name="Friedrich M."/>
            <person name="Walden K.K."/>
            <person name="Robertson H.M."/>
            <person name="Angeli S."/>
            <person name="Foret S."/>
            <person name="Bucher G."/>
            <person name="Schuetz S."/>
            <person name="Maleszka R."/>
            <person name="Wimmer E.A."/>
            <person name="Beeman R.W."/>
            <person name="Lorenzen M."/>
            <person name="Tomoyasu Y."/>
            <person name="Miller S.C."/>
            <person name="Grossmann D."/>
            <person name="Bucher G."/>
        </authorList>
    </citation>
    <scope>NUCLEOTIDE SEQUENCE [LARGE SCALE GENOMIC DNA]</scope>
    <source>
        <strain evidence="9 10">Georgia GA2</strain>
    </source>
</reference>
<dbReference type="InterPro" id="IPR052192">
    <property type="entry name" value="Insect_Ionotropic_Sensory_Rcpt"/>
</dbReference>
<keyword evidence="7" id="KW-0325">Glycoprotein</keyword>
<gene>
    <name evidence="9" type="primary">GLEAN_15624</name>
    <name evidence="9" type="ORF">TcasGA2_TC015624</name>
</gene>
<sequence>MRLKKTILNLIFQITTFQTLENFINLHFTNTPIVIFSPNLGNLTKKLHFLLKLSQPKIITNRNFATKLDTDVTSFIFIENNFDDLTTSFKLQHRNFRTRGRYLVIYQNSNTTEDVLKKTFETLFSYNVYNVVILSNLSFHTWYPYDKDSYCGTRVNLVTNRGNTQSLFQNKLPRTFDNCQFNATWNNYSYAIRTPFDKEQPGYAIRFLNTLAQKLKIKINYMELRKRHRTVKQDAYQKLAEEMTSRNIALAIIAERTRAYFQKEVRMLTPIFLTKQFFVFPPRRPMKNNNKIIEIFSPKVWGIILLSVGIMVLFRKFQTAELLSDNLFYIFQLTCQTVRLPRDKYRWLFLLFVFYVVNLDWFYLTRLSSVLTQPGYEPKLKTLKDLIKYDKKVKFSESTENSLKSFGEEIYHNLLTRRLDDLQNANFRKMLQDFAVEMNHGVPIAETEMAWFKNPKTLQVVSHDEVIFSKLCVRKLHDFCRLILLPWVYVCKIDRHYLK</sequence>
<dbReference type="GO" id="GO:0005886">
    <property type="term" value="C:plasma membrane"/>
    <property type="evidence" value="ECO:0007669"/>
    <property type="project" value="UniProtKB-SubCell"/>
</dbReference>
<dbReference type="AlphaFoldDB" id="D2A602"/>
<reference evidence="9 10" key="2">
    <citation type="journal article" date="2010" name="Nucleic Acids Res.">
        <title>BeetleBase in 2010: revisions to provide comprehensive genomic information for Tribolium castaneum.</title>
        <authorList>
            <person name="Kim H.S."/>
            <person name="Murphy T."/>
            <person name="Xia J."/>
            <person name="Caragea D."/>
            <person name="Park Y."/>
            <person name="Beeman R.W."/>
            <person name="Lorenzen M.D."/>
            <person name="Butcher S."/>
            <person name="Manak J.R."/>
            <person name="Brown S.J."/>
        </authorList>
    </citation>
    <scope>GENOME REANNOTATION</scope>
    <source>
        <strain evidence="9 10">Georgia GA2</strain>
    </source>
</reference>
<dbReference type="EMBL" id="KQ971345">
    <property type="protein sequence ID" value="EFA05444.1"/>
    <property type="molecule type" value="Genomic_DNA"/>
</dbReference>
<dbReference type="InParanoid" id="D2A602"/>
<dbReference type="Proteomes" id="UP000007266">
    <property type="component" value="Linkage group 6"/>
</dbReference>
<evidence type="ECO:0000256" key="4">
    <source>
        <dbReference type="ARBA" id="ARBA00022989"/>
    </source>
</evidence>
<evidence type="ECO:0000256" key="3">
    <source>
        <dbReference type="ARBA" id="ARBA00022692"/>
    </source>
</evidence>
<accession>D2A602</accession>
<dbReference type="PANTHER" id="PTHR42643">
    <property type="entry name" value="IONOTROPIC RECEPTOR 20A-RELATED"/>
    <property type="match status" value="1"/>
</dbReference>
<dbReference type="PhylomeDB" id="D2A602"/>
<dbReference type="HOGENOM" id="CLU_042464_0_0_1"/>
<keyword evidence="6" id="KW-0675">Receptor</keyword>
<evidence type="ECO:0000256" key="7">
    <source>
        <dbReference type="ARBA" id="ARBA00023180"/>
    </source>
</evidence>
<organism evidence="9 10">
    <name type="scientific">Tribolium castaneum</name>
    <name type="common">Red flour beetle</name>
    <dbReference type="NCBI Taxonomy" id="7070"/>
    <lineage>
        <taxon>Eukaryota</taxon>
        <taxon>Metazoa</taxon>
        <taxon>Ecdysozoa</taxon>
        <taxon>Arthropoda</taxon>
        <taxon>Hexapoda</taxon>
        <taxon>Insecta</taxon>
        <taxon>Pterygota</taxon>
        <taxon>Neoptera</taxon>
        <taxon>Endopterygota</taxon>
        <taxon>Coleoptera</taxon>
        <taxon>Polyphaga</taxon>
        <taxon>Cucujiformia</taxon>
        <taxon>Tenebrionidae</taxon>
        <taxon>Tenebrionidae incertae sedis</taxon>
        <taxon>Tribolium</taxon>
    </lineage>
</organism>
<keyword evidence="2" id="KW-1003">Cell membrane</keyword>
<name>D2A602_TRICA</name>
<proteinExistence type="predicted"/>
<keyword evidence="4 8" id="KW-1133">Transmembrane helix</keyword>
<evidence type="ECO:0000256" key="5">
    <source>
        <dbReference type="ARBA" id="ARBA00023136"/>
    </source>
</evidence>
<feature type="transmembrane region" description="Helical" evidence="8">
    <location>
        <begin position="347"/>
        <end position="364"/>
    </location>
</feature>
<comment type="subcellular location">
    <subcellularLocation>
        <location evidence="1">Cell membrane</location>
        <topology evidence="1">Multi-pass membrane protein</topology>
    </subcellularLocation>
</comment>
<evidence type="ECO:0008006" key="11">
    <source>
        <dbReference type="Google" id="ProtNLM"/>
    </source>
</evidence>